<dbReference type="RefSeq" id="XP_005841498.1">
    <property type="nucleotide sequence ID" value="XM_005841441.1"/>
</dbReference>
<keyword evidence="5" id="KW-1185">Reference proteome</keyword>
<dbReference type="OrthoDB" id="272672at2759"/>
<gene>
    <name evidence="3" type="ORF">GUITHDRAFT_99995</name>
</gene>
<dbReference type="OMA" id="RWSFPIF"/>
<dbReference type="eggNOG" id="KOG2743">
    <property type="taxonomic scope" value="Eukaryota"/>
</dbReference>
<dbReference type="PANTHER" id="PTHR43603:SF1">
    <property type="entry name" value="ZINC-REGULATED GTPASE METALLOPROTEIN ACTIVATOR 1"/>
    <property type="match status" value="1"/>
</dbReference>
<dbReference type="AlphaFoldDB" id="L1K2B5"/>
<evidence type="ECO:0000256" key="1">
    <source>
        <dbReference type="ARBA" id="ARBA00004229"/>
    </source>
</evidence>
<dbReference type="EnsemblProtists" id="EKX54518">
    <property type="protein sequence ID" value="EKX54518"/>
    <property type="gene ID" value="GUITHDRAFT_99995"/>
</dbReference>
<dbReference type="PANTHER" id="PTHR43603">
    <property type="entry name" value="COBW DOMAIN-CONTAINING PROTEIN DDB_G0274527"/>
    <property type="match status" value="1"/>
</dbReference>
<dbReference type="Gene3D" id="3.40.50.300">
    <property type="entry name" value="P-loop containing nucleotide triphosphate hydrolases"/>
    <property type="match status" value="1"/>
</dbReference>
<dbReference type="HOGENOM" id="CLU_017452_8_1_1"/>
<organism evidence="3">
    <name type="scientific">Guillardia theta (strain CCMP2712)</name>
    <name type="common">Cryptophyte</name>
    <dbReference type="NCBI Taxonomy" id="905079"/>
    <lineage>
        <taxon>Eukaryota</taxon>
        <taxon>Cryptophyceae</taxon>
        <taxon>Pyrenomonadales</taxon>
        <taxon>Geminigeraceae</taxon>
        <taxon>Guillardia</taxon>
    </lineage>
</organism>
<proteinExistence type="predicted"/>
<dbReference type="InterPro" id="IPR027417">
    <property type="entry name" value="P-loop_NTPase"/>
</dbReference>
<dbReference type="InterPro" id="IPR003495">
    <property type="entry name" value="CobW/HypB/UreG_nucleotide-bd"/>
</dbReference>
<evidence type="ECO:0000259" key="2">
    <source>
        <dbReference type="Pfam" id="PF02492"/>
    </source>
</evidence>
<feature type="domain" description="CobW/HypB/UreG nucleotide-binding" evidence="2">
    <location>
        <begin position="32"/>
        <end position="245"/>
    </location>
</feature>
<dbReference type="Proteomes" id="UP000011087">
    <property type="component" value="Unassembled WGS sequence"/>
</dbReference>
<dbReference type="EMBL" id="JH992967">
    <property type="protein sequence ID" value="EKX54518.1"/>
    <property type="molecule type" value="Genomic_DNA"/>
</dbReference>
<evidence type="ECO:0000313" key="3">
    <source>
        <dbReference type="EMBL" id="EKX54518.1"/>
    </source>
</evidence>
<reference evidence="4" key="3">
    <citation type="submission" date="2015-06" db="UniProtKB">
        <authorList>
            <consortium name="EnsemblProtists"/>
        </authorList>
    </citation>
    <scope>IDENTIFICATION</scope>
</reference>
<name>L1K2B5_GUITC</name>
<evidence type="ECO:0000313" key="5">
    <source>
        <dbReference type="Proteomes" id="UP000011087"/>
    </source>
</evidence>
<dbReference type="STRING" id="905079.L1K2B5"/>
<accession>L1K2B5</accession>
<dbReference type="CDD" id="cd03112">
    <property type="entry name" value="CobW-like"/>
    <property type="match status" value="1"/>
</dbReference>
<dbReference type="KEGG" id="gtt:GUITHDRAFT_99995"/>
<dbReference type="InterPro" id="IPR051927">
    <property type="entry name" value="Zn_Chap_cDPG_Synth"/>
</dbReference>
<comment type="subcellular location">
    <subcellularLocation>
        <location evidence="1">Plastid</location>
        <location evidence="1">Chloroplast</location>
    </subcellularLocation>
</comment>
<reference evidence="5" key="2">
    <citation type="submission" date="2012-11" db="EMBL/GenBank/DDBJ databases">
        <authorList>
            <person name="Kuo A."/>
            <person name="Curtis B.A."/>
            <person name="Tanifuji G."/>
            <person name="Burki F."/>
            <person name="Gruber A."/>
            <person name="Irimia M."/>
            <person name="Maruyama S."/>
            <person name="Arias M.C."/>
            <person name="Ball S.G."/>
            <person name="Gile G.H."/>
            <person name="Hirakawa Y."/>
            <person name="Hopkins J.F."/>
            <person name="Rensing S.A."/>
            <person name="Schmutz J."/>
            <person name="Symeonidi A."/>
            <person name="Elias M."/>
            <person name="Eveleigh R.J."/>
            <person name="Herman E.K."/>
            <person name="Klute M.J."/>
            <person name="Nakayama T."/>
            <person name="Obornik M."/>
            <person name="Reyes-Prieto A."/>
            <person name="Armbrust E.V."/>
            <person name="Aves S.J."/>
            <person name="Beiko R.G."/>
            <person name="Coutinho P."/>
            <person name="Dacks J.B."/>
            <person name="Durnford D.G."/>
            <person name="Fast N.M."/>
            <person name="Green B.R."/>
            <person name="Grisdale C."/>
            <person name="Hempe F."/>
            <person name="Henrissat B."/>
            <person name="Hoppner M.P."/>
            <person name="Ishida K.-I."/>
            <person name="Kim E."/>
            <person name="Koreny L."/>
            <person name="Kroth P.G."/>
            <person name="Liu Y."/>
            <person name="Malik S.-B."/>
            <person name="Maier U.G."/>
            <person name="McRose D."/>
            <person name="Mock T."/>
            <person name="Neilson J.A."/>
            <person name="Onodera N.T."/>
            <person name="Poole A.M."/>
            <person name="Pritham E.J."/>
            <person name="Richards T.A."/>
            <person name="Rocap G."/>
            <person name="Roy S.W."/>
            <person name="Sarai C."/>
            <person name="Schaack S."/>
            <person name="Shirato S."/>
            <person name="Slamovits C.H."/>
            <person name="Spencer D.F."/>
            <person name="Suzuki S."/>
            <person name="Worden A.Z."/>
            <person name="Zauner S."/>
            <person name="Barry K."/>
            <person name="Bell C."/>
            <person name="Bharti A.K."/>
            <person name="Crow J.A."/>
            <person name="Grimwood J."/>
            <person name="Kramer R."/>
            <person name="Lindquist E."/>
            <person name="Lucas S."/>
            <person name="Salamov A."/>
            <person name="McFadden G.I."/>
            <person name="Lane C.E."/>
            <person name="Keeling P.J."/>
            <person name="Gray M.W."/>
            <person name="Grigoriev I.V."/>
            <person name="Archibald J.M."/>
        </authorList>
    </citation>
    <scope>NUCLEOTIDE SEQUENCE</scope>
    <source>
        <strain evidence="5">CCMP2712</strain>
    </source>
</reference>
<dbReference type="GO" id="GO:0009507">
    <property type="term" value="C:chloroplast"/>
    <property type="evidence" value="ECO:0007669"/>
    <property type="project" value="UniProtKB-SubCell"/>
</dbReference>
<sequence>MLLEDYNDGGAYPEFHVDQYPYGIGRPMPLVPLTFICGFLGSGKTTMLKHVLENQEGKRVGVIVNDVAEVNIDAKLISKKQMSDEDETYSDTVELENGCACCTAGGDLMDSILKLIRLSIRREISYDRIVVEMSGVSEPKNLREEFLEAQDAHQVFKYVELQTMLTVVDASHFLELYISKEDIQQRPELVMKNDPSGEQHIDSTRRIVDLLVEMIECADFLILNKCDRVSSSRMENVKSALSEIVSNFNPTASVVTCSWGKVPLDVVLGAPKGKGVCKVDDEDDIRRAVKAARQAQGSRKQQT</sequence>
<dbReference type="GeneID" id="17311039"/>
<reference evidence="3 5" key="1">
    <citation type="journal article" date="2012" name="Nature">
        <title>Algal genomes reveal evolutionary mosaicism and the fate of nucleomorphs.</title>
        <authorList>
            <consortium name="DOE Joint Genome Institute"/>
            <person name="Curtis B.A."/>
            <person name="Tanifuji G."/>
            <person name="Burki F."/>
            <person name="Gruber A."/>
            <person name="Irimia M."/>
            <person name="Maruyama S."/>
            <person name="Arias M.C."/>
            <person name="Ball S.G."/>
            <person name="Gile G.H."/>
            <person name="Hirakawa Y."/>
            <person name="Hopkins J.F."/>
            <person name="Kuo A."/>
            <person name="Rensing S.A."/>
            <person name="Schmutz J."/>
            <person name="Symeonidi A."/>
            <person name="Elias M."/>
            <person name="Eveleigh R.J."/>
            <person name="Herman E.K."/>
            <person name="Klute M.J."/>
            <person name="Nakayama T."/>
            <person name="Obornik M."/>
            <person name="Reyes-Prieto A."/>
            <person name="Armbrust E.V."/>
            <person name="Aves S.J."/>
            <person name="Beiko R.G."/>
            <person name="Coutinho P."/>
            <person name="Dacks J.B."/>
            <person name="Durnford D.G."/>
            <person name="Fast N.M."/>
            <person name="Green B.R."/>
            <person name="Grisdale C.J."/>
            <person name="Hempel F."/>
            <person name="Henrissat B."/>
            <person name="Hoppner M.P."/>
            <person name="Ishida K."/>
            <person name="Kim E."/>
            <person name="Koreny L."/>
            <person name="Kroth P.G."/>
            <person name="Liu Y."/>
            <person name="Malik S.B."/>
            <person name="Maier U.G."/>
            <person name="McRose D."/>
            <person name="Mock T."/>
            <person name="Neilson J.A."/>
            <person name="Onodera N.T."/>
            <person name="Poole A.M."/>
            <person name="Pritham E.J."/>
            <person name="Richards T.A."/>
            <person name="Rocap G."/>
            <person name="Roy S.W."/>
            <person name="Sarai C."/>
            <person name="Schaack S."/>
            <person name="Shirato S."/>
            <person name="Slamovits C.H."/>
            <person name="Spencer D.F."/>
            <person name="Suzuki S."/>
            <person name="Worden A.Z."/>
            <person name="Zauner S."/>
            <person name="Barry K."/>
            <person name="Bell C."/>
            <person name="Bharti A.K."/>
            <person name="Crow J.A."/>
            <person name="Grimwood J."/>
            <person name="Kramer R."/>
            <person name="Lindquist E."/>
            <person name="Lucas S."/>
            <person name="Salamov A."/>
            <person name="McFadden G.I."/>
            <person name="Lane C.E."/>
            <person name="Keeling P.J."/>
            <person name="Gray M.W."/>
            <person name="Grigoriev I.V."/>
            <person name="Archibald J.M."/>
        </authorList>
    </citation>
    <scope>NUCLEOTIDE SEQUENCE</scope>
    <source>
        <strain evidence="3 5">CCMP2712</strain>
    </source>
</reference>
<dbReference type="PaxDb" id="55529-EKX54518"/>
<protein>
    <recommendedName>
        <fullName evidence="2">CobW/HypB/UreG nucleotide-binding domain-containing protein</fullName>
    </recommendedName>
</protein>
<evidence type="ECO:0000313" key="4">
    <source>
        <dbReference type="EnsemblProtists" id="EKX54518"/>
    </source>
</evidence>
<dbReference type="Pfam" id="PF02492">
    <property type="entry name" value="cobW"/>
    <property type="match status" value="1"/>
</dbReference>
<dbReference type="SUPFAM" id="SSF52540">
    <property type="entry name" value="P-loop containing nucleoside triphosphate hydrolases"/>
    <property type="match status" value="1"/>
</dbReference>